<dbReference type="InterPro" id="IPR052342">
    <property type="entry name" value="MCH/BMMD"/>
</dbReference>
<evidence type="ECO:0000313" key="3">
    <source>
        <dbReference type="Proteomes" id="UP000601041"/>
    </source>
</evidence>
<dbReference type="SUPFAM" id="SSF54637">
    <property type="entry name" value="Thioesterase/thiol ester dehydrase-isomerase"/>
    <property type="match status" value="1"/>
</dbReference>
<dbReference type="RefSeq" id="WP_142589611.1">
    <property type="nucleotide sequence ID" value="NZ_CABFWE030000013.1"/>
</dbReference>
<reference evidence="2 3" key="1">
    <citation type="submission" date="2020-11" db="EMBL/GenBank/DDBJ databases">
        <authorList>
            <person name="Lassalle F."/>
        </authorList>
    </citation>
    <scope>NUCLEOTIDE SEQUENCE [LARGE SCALE GENOMIC DNA]</scope>
    <source>
        <strain evidence="2 3">AB21</strain>
    </source>
</reference>
<sequence>MSFYVSVGDEVVFSKTVGESDVYLFAGLTGDLAPVHVNQVMMENSAYGQRIGHGALLVGFMSTTSTMMVDRSRDPYGLGEIPVSLGYDRIRFTGAVFFGDTVTVTYRITAIDEARRRSVSDITVTNQRGETIAVASHILKWVKSLPKEGS</sequence>
<dbReference type="EMBL" id="CABFWE030000013">
    <property type="protein sequence ID" value="CAD7053227.1"/>
    <property type="molecule type" value="Genomic_DNA"/>
</dbReference>
<gene>
    <name evidence="2" type="ORF">RHAB21_04472</name>
</gene>
<dbReference type="Gene3D" id="3.10.129.10">
    <property type="entry name" value="Hotdog Thioesterase"/>
    <property type="match status" value="1"/>
</dbReference>
<evidence type="ECO:0000313" key="2">
    <source>
        <dbReference type="EMBL" id="CAD7053227.1"/>
    </source>
</evidence>
<dbReference type="PANTHER" id="PTHR43664:SF1">
    <property type="entry name" value="BETA-METHYLMALYL-COA DEHYDRATASE"/>
    <property type="match status" value="1"/>
</dbReference>
<name>A0ABN7JZV6_9HYPH</name>
<dbReference type="Pfam" id="PF01575">
    <property type="entry name" value="MaoC_dehydratas"/>
    <property type="match status" value="1"/>
</dbReference>
<keyword evidence="3" id="KW-1185">Reference proteome</keyword>
<organism evidence="2 3">
    <name type="scientific">Pseudorhizobium halotolerans</name>
    <dbReference type="NCBI Taxonomy" id="1233081"/>
    <lineage>
        <taxon>Bacteria</taxon>
        <taxon>Pseudomonadati</taxon>
        <taxon>Pseudomonadota</taxon>
        <taxon>Alphaproteobacteria</taxon>
        <taxon>Hyphomicrobiales</taxon>
        <taxon>Rhizobiaceae</taxon>
        <taxon>Rhizobium/Agrobacterium group</taxon>
        <taxon>Pseudorhizobium</taxon>
    </lineage>
</organism>
<proteinExistence type="predicted"/>
<protein>
    <submittedName>
        <fullName evidence="2">MaoC-like dehydratase</fullName>
    </submittedName>
</protein>
<comment type="caution">
    <text evidence="2">The sequence shown here is derived from an EMBL/GenBank/DDBJ whole genome shotgun (WGS) entry which is preliminary data.</text>
</comment>
<accession>A0ABN7JZV6</accession>
<dbReference type="Proteomes" id="UP000601041">
    <property type="component" value="Unassembled WGS sequence"/>
</dbReference>
<evidence type="ECO:0000259" key="1">
    <source>
        <dbReference type="Pfam" id="PF01575"/>
    </source>
</evidence>
<dbReference type="InterPro" id="IPR002539">
    <property type="entry name" value="MaoC-like_dom"/>
</dbReference>
<dbReference type="InterPro" id="IPR029069">
    <property type="entry name" value="HotDog_dom_sf"/>
</dbReference>
<dbReference type="PANTHER" id="PTHR43664">
    <property type="entry name" value="MONOAMINE OXIDASE-RELATED"/>
    <property type="match status" value="1"/>
</dbReference>
<feature type="domain" description="MaoC-like" evidence="1">
    <location>
        <begin position="12"/>
        <end position="123"/>
    </location>
</feature>